<evidence type="ECO:0000256" key="8">
    <source>
        <dbReference type="ARBA" id="ARBA00022927"/>
    </source>
</evidence>
<feature type="domain" description="Trimeric autotransporter adhesin YadA-like head" evidence="12">
    <location>
        <begin position="132"/>
        <end position="156"/>
    </location>
</feature>
<keyword evidence="8" id="KW-0653">Protein transport</keyword>
<evidence type="ECO:0000256" key="4">
    <source>
        <dbReference type="ARBA" id="ARBA00022448"/>
    </source>
</evidence>
<feature type="domain" description="Trimeric autotransporter adhesin YadA-like head" evidence="12">
    <location>
        <begin position="1304"/>
        <end position="1330"/>
    </location>
</feature>
<dbReference type="RefSeq" id="WP_115224452.1">
    <property type="nucleotide sequence ID" value="NZ_UFZA01000001.1"/>
</dbReference>
<dbReference type="Gene3D" id="4.10.80.270">
    <property type="match status" value="8"/>
</dbReference>
<feature type="domain" description="Trimeric autotransporter adhesin YadA-like stalk" evidence="13">
    <location>
        <begin position="1646"/>
        <end position="1670"/>
    </location>
</feature>
<evidence type="ECO:0000256" key="9">
    <source>
        <dbReference type="ARBA" id="ARBA00023136"/>
    </source>
</evidence>
<evidence type="ECO:0000256" key="7">
    <source>
        <dbReference type="ARBA" id="ARBA00022729"/>
    </source>
</evidence>
<keyword evidence="5" id="KW-1134">Transmembrane beta strand</keyword>
<dbReference type="Pfam" id="PF05658">
    <property type="entry name" value="YadA_head"/>
    <property type="match status" value="12"/>
</dbReference>
<dbReference type="Gene3D" id="2.60.40.4050">
    <property type="match status" value="1"/>
</dbReference>
<feature type="domain" description="Trimeric autotransporter adhesin YadA-like head" evidence="12">
    <location>
        <begin position="160"/>
        <end position="184"/>
    </location>
</feature>
<feature type="domain" description="Trimeric autotransporter adhesin YadA-like stalk" evidence="13">
    <location>
        <begin position="854"/>
        <end position="897"/>
    </location>
</feature>
<feature type="domain" description="Trimeric autotransporter adhesin YadA-like stalk" evidence="13">
    <location>
        <begin position="1233"/>
        <end position="1273"/>
    </location>
</feature>
<feature type="domain" description="Trimeric autotransporter adhesin YadA-like stalk" evidence="13">
    <location>
        <begin position="383"/>
        <end position="426"/>
    </location>
</feature>
<dbReference type="Gene3D" id="1.20.5.2280">
    <property type="match status" value="1"/>
</dbReference>
<keyword evidence="7" id="KW-0732">Signal</keyword>
<feature type="domain" description="Trimeric autotransporter adhesin YadA-like stalk" evidence="13">
    <location>
        <begin position="776"/>
        <end position="819"/>
    </location>
</feature>
<proteinExistence type="inferred from homology"/>
<dbReference type="InterPro" id="IPR024973">
    <property type="entry name" value="ESPR"/>
</dbReference>
<dbReference type="GO" id="GO:0015031">
    <property type="term" value="P:protein transport"/>
    <property type="evidence" value="ECO:0007669"/>
    <property type="project" value="UniProtKB-KW"/>
</dbReference>
<dbReference type="EMBL" id="UFZA01000001">
    <property type="protein sequence ID" value="STE04113.1"/>
    <property type="molecule type" value="Genomic_DNA"/>
</dbReference>
<evidence type="ECO:0000256" key="10">
    <source>
        <dbReference type="ARBA" id="ARBA00023237"/>
    </source>
</evidence>
<dbReference type="Proteomes" id="UP000255164">
    <property type="component" value="Unassembled WGS sequence"/>
</dbReference>
<dbReference type="Gene3D" id="6.10.250.2040">
    <property type="match status" value="1"/>
</dbReference>
<dbReference type="Gene3D" id="3.30.1300.30">
    <property type="entry name" value="GSPII I/J protein-like"/>
    <property type="match status" value="1"/>
</dbReference>
<sequence>MNKIFKVIWNPATGSYSVASETAKSRGKKSGRSKLLISALVAGGMLSSFGVQAQAGRDNGQGVNYGQGTGTGWVAIGEDAKANSFTDTGGGSSTAVGYHSTADGRWSTALGAKTHSLGEASVALGINTTSAGERSLAIGASATSTGGFSIALGRYANSVGEFSIAQGDHAETGADDAIAFGRESKALGIMSIALGATANASKEYAMALGASSAASAANAIAVGRNSAAAGVDSLAFGRLSAANAANAIAMGAESKAAENATAVGTNAEANGLNSIALGSGSIADVDNTIALGNQSQAVAAGAIAIGQGNKADGANAIALGNGSITGGVNAIALGQGSYAGLENGTAIGAQASAQGKNSVALGAGSVATDADTVSVGNTTAQRQIVNMAAGDISTTSTDAINGSQLYAISKSVADNLGGGATVNAQGVVTSPNYRLKSGIFGTVGDALTGLDNNTLQWDSLKKAYSAAHGTDTTSTITNVKDGAISDTSKDAVNGSQLKTTNDNVATNTANITTNTNSINTLTDSVGDLKDDALLWNGTAFSAAHGTDATSKITNVKDGDLTAGSTDAVNGSQLKTTNDNVATNTTNITNLTDSVGDLKDDALLWNGTAFSAAHGTDATSKITNVKDGDLTAGSTDAVNGSQLKTTNDAVAANTTNIATNTTNITNLTDAVDSLGDDSLLWNATAGAFSAAHSTDATSKITNVKDGDLTAGSTDAVNGSQLKTTNDAVAANTTNIATNTTNITNLTDAVDSLGDDSLLWNATAGAFSAAHGTEATSKITNVKDGDLTAGSTDAVNGSQLKTTNDAVAANTTNIATNTTNITNLTDAVDSLGDDSLLWNATAGAFSAAHGTEATSKITNVKDGDLTAGSTDAVNGSQLKTTNDAVAANTTNIATNTTNITNLTDAVDSLGDDSLLWNATAGAFSAKHGTNGTDSKITNLLAGTVSSDSTDAINGSQLYGLADSFTSYLGGGADISDAGVLTGPTYTIGGTDYNNVGDALAAINTSFSTSLGDALLWDATAKGGDGAFSAGRGKDNTASIITNVADGAISSTSSDAINGSQLYDTSKYIANTLGGDAEVNADGTITAPTYAIAGGSYSNVGDALEAIDTTLDDALLWDATANDGNGAFSAAHGKDKTASVITNVANGAISSTSSDAINGSQLYTTNKYIADALGGDAEVNADGTITAPSYTIANAEYNNVGDALDALDDNALLWDATANDGAGAYNASHDGKASIITNVADGNIGEGSTDAINGSQLFNTNMLIQQNSEIINQLAGNTSETYIEDNGAGINYVRTNDNGLAFNDASASGIGATAVGYNAVASGESSVAIGQGSYSNVDTGIALGSSSVSSRVIVKGSRDTSVSEEGVVIGYDTTDGELLGALSIGDDGKYRQIINVADGSEAHDAVTVRQLQNAIGAVATTPTKYFHANSTEEDSLAVGEDSLAMGAKTIVNGNVGIGIGYGAYVDANALNGIAIGSNARANHANSIAMGSGSQTTRGAQTGYTAYNMDAPQNSVGEFSVGSEDGQRQITNVAAGSADTDAVNVGQLKVTDAQVSQNTQSITNLNNQVTNLDTRVTNIENGIGDIVTTGSTKYFKTNTDGVDANAQGKDSVAIGSGSIAAADNSVALGTGSVANEENTISVGSSTNQRRITNVAAGVNATDAVNVSQLKSSEAGGVRYDTKADGSVDYSNITLGGGNGGTTRISNVSAGVNNNDAVNYAQLKQSVQETKQYTDQRMVEMDNKLSKTESKLSGGIASAMAMTGLPQAYTPGASMASIGGGTYNGESAVALGVSMVSANGRWVYKLQGSTNSQGEYSAALGAGIQW</sequence>
<dbReference type="GO" id="GO:0009279">
    <property type="term" value="C:cell outer membrane"/>
    <property type="evidence" value="ECO:0007669"/>
    <property type="project" value="UniProtKB-SubCell"/>
</dbReference>
<dbReference type="InterPro" id="IPR045584">
    <property type="entry name" value="Pilin-like"/>
</dbReference>
<feature type="domain" description="Trimeric autotransporter adhesin YadA-like stalk" evidence="13">
    <location>
        <begin position="476"/>
        <end position="519"/>
    </location>
</feature>
<dbReference type="Gene3D" id="2.150.10.10">
    <property type="entry name" value="Serralysin-like metalloprotease, C-terminal"/>
    <property type="match status" value="5"/>
</dbReference>
<feature type="domain" description="Trimeric autotransporter adhesin YadA-like head" evidence="12">
    <location>
        <begin position="90"/>
        <end position="113"/>
    </location>
</feature>
<dbReference type="SUPFAM" id="SSF101967">
    <property type="entry name" value="Adhesin YadA, collagen-binding domain"/>
    <property type="match status" value="11"/>
</dbReference>
<keyword evidence="10" id="KW-0998">Cell outer membrane</keyword>
<keyword evidence="9" id="KW-0472">Membrane</keyword>
<feature type="domain" description="Trimeric autotransporter adhesin YadA-like C-terminal membrane anchor" evidence="11">
    <location>
        <begin position="1761"/>
        <end position="1821"/>
    </location>
</feature>
<feature type="domain" description="Trimeric autotransporter adhesin YadA-like stalk" evidence="13">
    <location>
        <begin position="1699"/>
        <end position="1731"/>
    </location>
</feature>
<feature type="domain" description="Trimeric autotransporter adhesin YadA-like stalk" evidence="13">
    <location>
        <begin position="1038"/>
        <end position="1080"/>
    </location>
</feature>
<dbReference type="GO" id="GO:0009986">
    <property type="term" value="C:cell surface"/>
    <property type="evidence" value="ECO:0007669"/>
    <property type="project" value="UniProtKB-SubCell"/>
</dbReference>
<feature type="domain" description="Trimeric autotransporter adhesin YadA-like stalk" evidence="13">
    <location>
        <begin position="698"/>
        <end position="741"/>
    </location>
</feature>
<feature type="domain" description="Trimeric autotransporter adhesin YadA-like head" evidence="12">
    <location>
        <begin position="258"/>
        <end position="281"/>
    </location>
</feature>
<feature type="domain" description="Trimeric autotransporter adhesin YadA-like head" evidence="12">
    <location>
        <begin position="286"/>
        <end position="308"/>
    </location>
</feature>
<dbReference type="Pfam" id="PF13018">
    <property type="entry name" value="ESPR"/>
    <property type="match status" value="1"/>
</dbReference>
<feature type="domain" description="Trimeric autotransporter adhesin YadA-like head" evidence="12">
    <location>
        <begin position="1464"/>
        <end position="1490"/>
    </location>
</feature>
<evidence type="ECO:0000259" key="12">
    <source>
        <dbReference type="Pfam" id="PF05658"/>
    </source>
</evidence>
<dbReference type="InterPro" id="IPR005594">
    <property type="entry name" value="YadA_C"/>
</dbReference>
<protein>
    <submittedName>
        <fullName evidence="15">Adhesin</fullName>
    </submittedName>
</protein>
<evidence type="ECO:0000256" key="2">
    <source>
        <dbReference type="ARBA" id="ARBA00004442"/>
    </source>
</evidence>
<feature type="domain" description="Trimeric autotransporter adhesin YadA-like stalk" evidence="13">
    <location>
        <begin position="620"/>
        <end position="663"/>
    </location>
</feature>
<dbReference type="Pfam" id="PF03895">
    <property type="entry name" value="YadA_anchor"/>
    <property type="match status" value="1"/>
</dbReference>
<dbReference type="Pfam" id="PF05662">
    <property type="entry name" value="YadA_stalk"/>
    <property type="match status" value="15"/>
</dbReference>
<keyword evidence="6" id="KW-0812">Transmembrane</keyword>
<name>A0A376HAB2_ECOLX</name>
<feature type="domain" description="Trimeric autotransporter adhesin YadA-like head" evidence="12">
    <location>
        <begin position="311"/>
        <end position="337"/>
    </location>
</feature>
<evidence type="ECO:0000313" key="16">
    <source>
        <dbReference type="Proteomes" id="UP000255164"/>
    </source>
</evidence>
<dbReference type="SUPFAM" id="SSF54523">
    <property type="entry name" value="Pili subunits"/>
    <property type="match status" value="1"/>
</dbReference>
<evidence type="ECO:0000259" key="11">
    <source>
        <dbReference type="Pfam" id="PF03895"/>
    </source>
</evidence>
<evidence type="ECO:0000256" key="6">
    <source>
        <dbReference type="ARBA" id="ARBA00022692"/>
    </source>
</evidence>
<feature type="domain" description="Trimeric autotransporter adhesin YadA-like stalk" evidence="13">
    <location>
        <begin position="933"/>
        <end position="974"/>
    </location>
</feature>
<feature type="domain" description="Trimeric autotransporter adhesin YadA-like stalk" evidence="13">
    <location>
        <begin position="551"/>
        <end position="594"/>
    </location>
</feature>
<evidence type="ECO:0000313" key="15">
    <source>
        <dbReference type="EMBL" id="STE04113.1"/>
    </source>
</evidence>
<feature type="domain" description="Trimeric autotransporter adhesin YadA-like head" evidence="12">
    <location>
        <begin position="342"/>
        <end position="365"/>
    </location>
</feature>
<feature type="domain" description="Trimeric autotransporter adhesin YadA-like stalk" evidence="13">
    <location>
        <begin position="1138"/>
        <end position="1179"/>
    </location>
</feature>
<evidence type="ECO:0000259" key="13">
    <source>
        <dbReference type="Pfam" id="PF05662"/>
    </source>
</evidence>
<dbReference type="Gene3D" id="6.10.250.2030">
    <property type="match status" value="1"/>
</dbReference>
<feature type="domain" description="Trimeric autotransporter adhesin YadA-like stalk" evidence="13">
    <location>
        <begin position="1389"/>
        <end position="1427"/>
    </location>
</feature>
<comment type="subcellular location">
    <subcellularLocation>
        <location evidence="2">Cell outer membrane</location>
    </subcellularLocation>
    <subcellularLocation>
        <location evidence="1">Cell surface</location>
    </subcellularLocation>
</comment>
<dbReference type="CDD" id="cd12820">
    <property type="entry name" value="LbR_YadA-like"/>
    <property type="match status" value="2"/>
</dbReference>
<evidence type="ECO:0000256" key="3">
    <source>
        <dbReference type="ARBA" id="ARBA00005848"/>
    </source>
</evidence>
<keyword evidence="4" id="KW-0813">Transport</keyword>
<evidence type="ECO:0000256" key="1">
    <source>
        <dbReference type="ARBA" id="ARBA00004241"/>
    </source>
</evidence>
<feature type="domain" description="Trimeric autotransporter adhesin YadA-like head" evidence="12">
    <location>
        <begin position="186"/>
        <end position="212"/>
    </location>
</feature>
<feature type="domain" description="ESPR" evidence="14">
    <location>
        <begin position="1"/>
        <end position="48"/>
    </location>
</feature>
<dbReference type="InterPro" id="IPR008635">
    <property type="entry name" value="Coiled_stalk_dom"/>
</dbReference>
<dbReference type="Gene3D" id="1.20.5.170">
    <property type="match status" value="10"/>
</dbReference>
<dbReference type="InterPro" id="IPR011049">
    <property type="entry name" value="Serralysin-like_metalloprot_C"/>
</dbReference>
<accession>A0A376HAB2</accession>
<feature type="domain" description="Trimeric autotransporter adhesin YadA-like stalk" evidence="13">
    <location>
        <begin position="1525"/>
        <end position="1565"/>
    </location>
</feature>
<feature type="domain" description="Trimeric autotransporter adhesin YadA-like head" evidence="12">
    <location>
        <begin position="228"/>
        <end position="254"/>
    </location>
</feature>
<evidence type="ECO:0000259" key="14">
    <source>
        <dbReference type="Pfam" id="PF13018"/>
    </source>
</evidence>
<comment type="similarity">
    <text evidence="3">Belongs to the autotransporter-2 (AT-2) (TC 1.B.40) family.</text>
</comment>
<reference evidence="15 16" key="1">
    <citation type="submission" date="2018-06" db="EMBL/GenBank/DDBJ databases">
        <authorList>
            <consortium name="Pathogen Informatics"/>
            <person name="Doyle S."/>
        </authorList>
    </citation>
    <scope>NUCLEOTIDE SEQUENCE [LARGE SCALE GENOMIC DNA]</scope>
    <source>
        <strain evidence="15 16">NCTC10082</strain>
    </source>
</reference>
<feature type="domain" description="Trimeric autotransporter adhesin YadA-like head" evidence="12">
    <location>
        <begin position="1602"/>
        <end position="1628"/>
    </location>
</feature>
<organism evidence="15 16">
    <name type="scientific">Escherichia coli</name>
    <dbReference type="NCBI Taxonomy" id="562"/>
    <lineage>
        <taxon>Bacteria</taxon>
        <taxon>Pseudomonadati</taxon>
        <taxon>Pseudomonadota</taxon>
        <taxon>Gammaproteobacteria</taxon>
        <taxon>Enterobacterales</taxon>
        <taxon>Enterobacteriaceae</taxon>
        <taxon>Escherichia</taxon>
    </lineage>
</organism>
<gene>
    <name evidence="15" type="primary">yadA</name>
    <name evidence="15" type="ORF">NCTC10082_02516</name>
</gene>
<dbReference type="InterPro" id="IPR008640">
    <property type="entry name" value="Adhesin_Head_dom"/>
</dbReference>
<evidence type="ECO:0000256" key="5">
    <source>
        <dbReference type="ARBA" id="ARBA00022452"/>
    </source>
</evidence>